<dbReference type="KEGG" id="samy:DB32_004826"/>
<feature type="domain" description="CzcB-like C-terminal circularly permuted SH3-like" evidence="5">
    <location>
        <begin position="337"/>
        <end position="390"/>
    </location>
</feature>
<dbReference type="NCBIfam" id="TIGR01730">
    <property type="entry name" value="RND_mfp"/>
    <property type="match status" value="1"/>
</dbReference>
<gene>
    <name evidence="6" type="ORF">DB32_004826</name>
</gene>
<evidence type="ECO:0000259" key="5">
    <source>
        <dbReference type="Pfam" id="PF25975"/>
    </source>
</evidence>
<dbReference type="PANTHER" id="PTHR30469:SF15">
    <property type="entry name" value="HLYD FAMILY OF SECRETION PROTEINS"/>
    <property type="match status" value="1"/>
</dbReference>
<dbReference type="EMBL" id="CP011125">
    <property type="protein sequence ID" value="AKF07677.1"/>
    <property type="molecule type" value="Genomic_DNA"/>
</dbReference>
<dbReference type="InterPro" id="IPR006143">
    <property type="entry name" value="RND_pump_MFP"/>
</dbReference>
<evidence type="ECO:0000313" key="7">
    <source>
        <dbReference type="Proteomes" id="UP000034883"/>
    </source>
</evidence>
<keyword evidence="2" id="KW-0175">Coiled coil</keyword>
<dbReference type="Proteomes" id="UP000034883">
    <property type="component" value="Chromosome"/>
</dbReference>
<dbReference type="STRING" id="927083.DB32_004826"/>
<feature type="domain" description="CusB-like beta-barrel" evidence="4">
    <location>
        <begin position="256"/>
        <end position="329"/>
    </location>
</feature>
<dbReference type="PROSITE" id="PS51257">
    <property type="entry name" value="PROKAR_LIPOPROTEIN"/>
    <property type="match status" value="1"/>
</dbReference>
<evidence type="ECO:0000256" key="2">
    <source>
        <dbReference type="SAM" id="Coils"/>
    </source>
</evidence>
<feature type="coiled-coil region" evidence="2">
    <location>
        <begin position="142"/>
        <end position="193"/>
    </location>
</feature>
<dbReference type="Gene3D" id="2.40.30.170">
    <property type="match status" value="1"/>
</dbReference>
<evidence type="ECO:0000256" key="3">
    <source>
        <dbReference type="SAM" id="SignalP"/>
    </source>
</evidence>
<sequence length="419" mass="44343">MHVADRYRRLAITLLLASSLAACGGGGGDHAQASQRSEAETPAVAVRTTTAQGRQQPVTLTLDGTLVADEESQLTSVVAGRVVEVLVERGAVVEEGQPIVRLRDVDYRLQAQSARAQVEQARARLGMEENGPVPRAEDMPDVRAAQSALELAQANLQRAEELAQRGVLAQQALDETRTRAAQAREQYQTTLNNARASISSLSAARTTLAQAATSASEATVRAPFSGEIASRNVSVGEYVTPQSPIVSLVRTDPLRIEVQVPQQHLMAVRPGQTVRIAVDAVPDRTFEGTVRYVSAAVQRETRGLTVEAVVPNPERLLRPGLFATARIETGSQQDVAVVPASAVMTEAGVDRVFVVVDGAIEERVVSIAERTSEEIVIAEGLRPGEEVATDSLDQLGDGVRVAPAGAATATAPSAPTPQP</sequence>
<keyword evidence="7" id="KW-1185">Reference proteome</keyword>
<dbReference type="Gene3D" id="2.40.420.20">
    <property type="match status" value="1"/>
</dbReference>
<accession>A0A0F6W5B6</accession>
<feature type="chain" id="PRO_5002511747" evidence="3">
    <location>
        <begin position="25"/>
        <end position="419"/>
    </location>
</feature>
<comment type="similarity">
    <text evidence="1">Belongs to the membrane fusion protein (MFP) (TC 8.A.1) family.</text>
</comment>
<evidence type="ECO:0000259" key="4">
    <source>
        <dbReference type="Pfam" id="PF25954"/>
    </source>
</evidence>
<dbReference type="Gene3D" id="1.10.287.470">
    <property type="entry name" value="Helix hairpin bin"/>
    <property type="match status" value="1"/>
</dbReference>
<dbReference type="GO" id="GO:0015562">
    <property type="term" value="F:efflux transmembrane transporter activity"/>
    <property type="evidence" value="ECO:0007669"/>
    <property type="project" value="TreeGrafter"/>
</dbReference>
<dbReference type="Pfam" id="PF25975">
    <property type="entry name" value="CzcB_C"/>
    <property type="match status" value="1"/>
</dbReference>
<dbReference type="InterPro" id="IPR058649">
    <property type="entry name" value="CzcB_C"/>
</dbReference>
<keyword evidence="3" id="KW-0732">Signal</keyword>
<evidence type="ECO:0000313" key="6">
    <source>
        <dbReference type="EMBL" id="AKF07677.1"/>
    </source>
</evidence>
<feature type="signal peptide" evidence="3">
    <location>
        <begin position="1"/>
        <end position="24"/>
    </location>
</feature>
<dbReference type="AlphaFoldDB" id="A0A0F6W5B6"/>
<dbReference type="FunFam" id="2.40.30.170:FF:000010">
    <property type="entry name" value="Efflux RND transporter periplasmic adaptor subunit"/>
    <property type="match status" value="1"/>
</dbReference>
<evidence type="ECO:0000256" key="1">
    <source>
        <dbReference type="ARBA" id="ARBA00009477"/>
    </source>
</evidence>
<dbReference type="PANTHER" id="PTHR30469">
    <property type="entry name" value="MULTIDRUG RESISTANCE PROTEIN MDTA"/>
    <property type="match status" value="1"/>
</dbReference>
<protein>
    <submittedName>
        <fullName evidence="6">Putative Co/Zn/Cd efflux system membrane fusion protein</fullName>
    </submittedName>
</protein>
<dbReference type="RefSeq" id="WP_053234908.1">
    <property type="nucleotide sequence ID" value="NZ_CP011125.1"/>
</dbReference>
<dbReference type="GO" id="GO:1990281">
    <property type="term" value="C:efflux pump complex"/>
    <property type="evidence" value="ECO:0007669"/>
    <property type="project" value="TreeGrafter"/>
</dbReference>
<dbReference type="Gene3D" id="2.40.50.100">
    <property type="match status" value="1"/>
</dbReference>
<organism evidence="6 7">
    <name type="scientific">Sandaracinus amylolyticus</name>
    <dbReference type="NCBI Taxonomy" id="927083"/>
    <lineage>
        <taxon>Bacteria</taxon>
        <taxon>Pseudomonadati</taxon>
        <taxon>Myxococcota</taxon>
        <taxon>Polyangia</taxon>
        <taxon>Polyangiales</taxon>
        <taxon>Sandaracinaceae</taxon>
        <taxon>Sandaracinus</taxon>
    </lineage>
</organism>
<dbReference type="Pfam" id="PF25954">
    <property type="entry name" value="Beta-barrel_RND_2"/>
    <property type="match status" value="1"/>
</dbReference>
<dbReference type="InterPro" id="IPR058792">
    <property type="entry name" value="Beta-barrel_RND_2"/>
</dbReference>
<dbReference type="SUPFAM" id="SSF111369">
    <property type="entry name" value="HlyD-like secretion proteins"/>
    <property type="match status" value="2"/>
</dbReference>
<proteinExistence type="inferred from homology"/>
<name>A0A0F6W5B6_9BACT</name>
<reference evidence="6 7" key="1">
    <citation type="submission" date="2015-03" db="EMBL/GenBank/DDBJ databases">
        <title>Genome assembly of Sandaracinus amylolyticus DSM 53668.</title>
        <authorList>
            <person name="Sharma G."/>
            <person name="Subramanian S."/>
        </authorList>
    </citation>
    <scope>NUCLEOTIDE SEQUENCE [LARGE SCALE GENOMIC DNA]</scope>
    <source>
        <strain evidence="6 7">DSM 53668</strain>
    </source>
</reference>